<dbReference type="InterPro" id="IPR011467">
    <property type="entry name" value="DUF1573"/>
</dbReference>
<evidence type="ECO:0000313" key="3">
    <source>
        <dbReference type="Proteomes" id="UP001597511"/>
    </source>
</evidence>
<dbReference type="Proteomes" id="UP001597511">
    <property type="component" value="Unassembled WGS sequence"/>
</dbReference>
<dbReference type="PANTHER" id="PTHR37833">
    <property type="entry name" value="LIPOPROTEIN-RELATED"/>
    <property type="match status" value="1"/>
</dbReference>
<feature type="chain" id="PRO_5045733750" evidence="1">
    <location>
        <begin position="19"/>
        <end position="142"/>
    </location>
</feature>
<dbReference type="RefSeq" id="WP_386096676.1">
    <property type="nucleotide sequence ID" value="NZ_JBHUOZ010000001.1"/>
</dbReference>
<organism evidence="2 3">
    <name type="scientific">Terrimonas rubra</name>
    <dbReference type="NCBI Taxonomy" id="1035890"/>
    <lineage>
        <taxon>Bacteria</taxon>
        <taxon>Pseudomonadati</taxon>
        <taxon>Bacteroidota</taxon>
        <taxon>Chitinophagia</taxon>
        <taxon>Chitinophagales</taxon>
        <taxon>Chitinophagaceae</taxon>
        <taxon>Terrimonas</taxon>
    </lineage>
</organism>
<dbReference type="EMBL" id="JBHUOZ010000001">
    <property type="protein sequence ID" value="MFD2919464.1"/>
    <property type="molecule type" value="Genomic_DNA"/>
</dbReference>
<dbReference type="InterPro" id="IPR013783">
    <property type="entry name" value="Ig-like_fold"/>
</dbReference>
<protein>
    <submittedName>
        <fullName evidence="2">DUF1573 domain-containing protein</fullName>
    </submittedName>
</protein>
<feature type="signal peptide" evidence="1">
    <location>
        <begin position="1"/>
        <end position="18"/>
    </location>
</feature>
<comment type="caution">
    <text evidence="2">The sequence shown here is derived from an EMBL/GenBank/DDBJ whole genome shotgun (WGS) entry which is preliminary data.</text>
</comment>
<name>A0ABW6A365_9BACT</name>
<gene>
    <name evidence="2" type="ORF">ACFS6H_07100</name>
</gene>
<keyword evidence="1" id="KW-0732">Signal</keyword>
<sequence>MKKILLASALLLSFGVFAQTKADDFIKVNKETHDFGKVKHNEPATYYFEITNTSDKPVVIANATASCGCTIPEKPKAPILPGKTDKVKVVYNSASIGPINRDITITLAGVQIPKVVHIKGEVLSADAYAAYEKEKGKTSKVN</sequence>
<accession>A0ABW6A365</accession>
<keyword evidence="3" id="KW-1185">Reference proteome</keyword>
<reference evidence="3" key="1">
    <citation type="journal article" date="2019" name="Int. J. Syst. Evol. Microbiol.">
        <title>The Global Catalogue of Microorganisms (GCM) 10K type strain sequencing project: providing services to taxonomists for standard genome sequencing and annotation.</title>
        <authorList>
            <consortium name="The Broad Institute Genomics Platform"/>
            <consortium name="The Broad Institute Genome Sequencing Center for Infectious Disease"/>
            <person name="Wu L."/>
            <person name="Ma J."/>
        </authorList>
    </citation>
    <scope>NUCLEOTIDE SEQUENCE [LARGE SCALE GENOMIC DNA]</scope>
    <source>
        <strain evidence="3">KCTC 23299</strain>
    </source>
</reference>
<dbReference type="Gene3D" id="2.60.40.10">
    <property type="entry name" value="Immunoglobulins"/>
    <property type="match status" value="1"/>
</dbReference>
<evidence type="ECO:0000256" key="1">
    <source>
        <dbReference type="SAM" id="SignalP"/>
    </source>
</evidence>
<dbReference type="PANTHER" id="PTHR37833:SF1">
    <property type="entry name" value="SIGNAL PEPTIDE PROTEIN"/>
    <property type="match status" value="1"/>
</dbReference>
<proteinExistence type="predicted"/>
<evidence type="ECO:0000313" key="2">
    <source>
        <dbReference type="EMBL" id="MFD2919464.1"/>
    </source>
</evidence>
<dbReference type="Pfam" id="PF07610">
    <property type="entry name" value="DUF1573"/>
    <property type="match status" value="1"/>
</dbReference>